<evidence type="ECO:0000313" key="1">
    <source>
        <dbReference type="EMBL" id="QHT23997.1"/>
    </source>
</evidence>
<reference evidence="1" key="1">
    <citation type="journal article" date="2020" name="Nature">
        <title>Giant virus diversity and host interactions through global metagenomics.</title>
        <authorList>
            <person name="Schulz F."/>
            <person name="Roux S."/>
            <person name="Paez-Espino D."/>
            <person name="Jungbluth S."/>
            <person name="Walsh D.A."/>
            <person name="Denef V.J."/>
            <person name="McMahon K.D."/>
            <person name="Konstantinidis K.T."/>
            <person name="Eloe-Fadrosh E.A."/>
            <person name="Kyrpides N.C."/>
            <person name="Woyke T."/>
        </authorList>
    </citation>
    <scope>NUCLEOTIDE SEQUENCE</scope>
    <source>
        <strain evidence="1">GVMAG-M-3300023179-132</strain>
    </source>
</reference>
<dbReference type="AlphaFoldDB" id="A0A6C0E496"/>
<organism evidence="1">
    <name type="scientific">viral metagenome</name>
    <dbReference type="NCBI Taxonomy" id="1070528"/>
    <lineage>
        <taxon>unclassified sequences</taxon>
        <taxon>metagenomes</taxon>
        <taxon>organismal metagenomes</taxon>
    </lineage>
</organism>
<name>A0A6C0E496_9ZZZZ</name>
<dbReference type="EMBL" id="MN739736">
    <property type="protein sequence ID" value="QHT23997.1"/>
    <property type="molecule type" value="Genomic_DNA"/>
</dbReference>
<proteinExistence type="predicted"/>
<accession>A0A6C0E496</accession>
<sequence>MIQTDIDAVYNNMLSLLKEELVISQNSKDNSRISYRLRNIFTFMFDHYDKLVNANKELIETHMSKYYTYPVELINSEYNLLYISEINAIEKKTLEDYKKTIDCVKRFTDKYYNSRY</sequence>
<protein>
    <submittedName>
        <fullName evidence="1">Uncharacterized protein</fullName>
    </submittedName>
</protein>